<comment type="catalytic activity">
    <reaction evidence="1 9">
        <text>7-phospho-2-dehydro-3-deoxy-D-arabino-heptonate = 3-dehydroquinate + phosphate</text>
        <dbReference type="Rhea" id="RHEA:21968"/>
        <dbReference type="ChEBI" id="CHEBI:32364"/>
        <dbReference type="ChEBI" id="CHEBI:43474"/>
        <dbReference type="ChEBI" id="CHEBI:58394"/>
        <dbReference type="EC" id="4.2.3.4"/>
    </reaction>
</comment>
<evidence type="ECO:0000313" key="15">
    <source>
        <dbReference type="Proteomes" id="UP000315983"/>
    </source>
</evidence>
<dbReference type="GO" id="GO:0009423">
    <property type="term" value="P:chorismate biosynthetic process"/>
    <property type="evidence" value="ECO:0007669"/>
    <property type="project" value="UniProtKB-UniRule"/>
</dbReference>
<dbReference type="GO" id="GO:0046872">
    <property type="term" value="F:metal ion binding"/>
    <property type="evidence" value="ECO:0007669"/>
    <property type="project" value="UniProtKB-KW"/>
</dbReference>
<evidence type="ECO:0000259" key="11">
    <source>
        <dbReference type="Pfam" id="PF01761"/>
    </source>
</evidence>
<evidence type="ECO:0000256" key="5">
    <source>
        <dbReference type="ARBA" id="ARBA00022605"/>
    </source>
</evidence>
<feature type="binding site" evidence="9">
    <location>
        <position position="301"/>
    </location>
    <ligand>
        <name>Zn(2+)</name>
        <dbReference type="ChEBI" id="CHEBI:29105"/>
    </ligand>
</feature>
<dbReference type="Proteomes" id="UP000677457">
    <property type="component" value="Unassembled WGS sequence"/>
</dbReference>
<evidence type="ECO:0000256" key="2">
    <source>
        <dbReference type="ARBA" id="ARBA00001911"/>
    </source>
</evidence>
<dbReference type="GO" id="GO:0009073">
    <property type="term" value="P:aromatic amino acid family biosynthetic process"/>
    <property type="evidence" value="ECO:0007669"/>
    <property type="project" value="UniProtKB-KW"/>
</dbReference>
<evidence type="ECO:0000256" key="4">
    <source>
        <dbReference type="ARBA" id="ARBA00013031"/>
    </source>
</evidence>
<dbReference type="CDD" id="cd08195">
    <property type="entry name" value="DHQS"/>
    <property type="match status" value="1"/>
</dbReference>
<dbReference type="Gene3D" id="1.20.1090.10">
    <property type="entry name" value="Dehydroquinate synthase-like - alpha domain"/>
    <property type="match status" value="1"/>
</dbReference>
<keyword evidence="9" id="KW-0479">Metal-binding</keyword>
<evidence type="ECO:0000313" key="14">
    <source>
        <dbReference type="EMBL" id="TQL39251.1"/>
    </source>
</evidence>
<reference evidence="13 16" key="2">
    <citation type="submission" date="2021-03" db="EMBL/GenBank/DDBJ databases">
        <title>Whole genome shotgun sequence of Salinispora arenicola NBRC 105043.</title>
        <authorList>
            <person name="Komaki H."/>
            <person name="Tamura T."/>
        </authorList>
    </citation>
    <scope>NUCLEOTIDE SEQUENCE [LARGE SCALE GENOMIC DNA]</scope>
    <source>
        <strain evidence="13 16">NBRC 105043</strain>
    </source>
</reference>
<dbReference type="InterPro" id="IPR050071">
    <property type="entry name" value="Dehydroquinate_synthase"/>
</dbReference>
<comment type="cofactor">
    <cofactor evidence="9">
        <name>Co(2+)</name>
        <dbReference type="ChEBI" id="CHEBI:48828"/>
    </cofactor>
    <cofactor evidence="9">
        <name>Zn(2+)</name>
        <dbReference type="ChEBI" id="CHEBI:29105"/>
    </cofactor>
    <text evidence="9">Binds 1 divalent metal cation per subunit. Can use either Co(2+) or Zn(2+).</text>
</comment>
<sequence>MTGARTGPRPAGQEATNDPVPRDAVTVTAAGTVGSARLRAMDEVTRIAVGGDRPYDVLVGRDLFDPPQLLPGAQRLAILFAPPLQGRAEQLAERTRMAGVAPLLIEVPDAEAGKHIDVAAACWERLGAAGFTRTDAVVGVGGGAVTDLAGFVAACWLRGVRWVPVATSLLGMVDAAVGGKTGVNTAAGKNLVGAFHPPAGVICDLATLDTLPPADLAAGMAEVVKCGFIADPVILELVEREPVAAVDPAGPVLRELVERAIQVKAHVVAGDFRESGAREVLNYGHTLAHAIEKVEGYRWRHGHAVAVGLVYAATLARLAGRLDAQTEQRHRAVVGALGLPTSYRSDAWPEVLATMRVDKKARGNVLRFVVLTGLAHPTILEAPSDELLHAAYREIAP</sequence>
<keyword evidence="9" id="KW-0963">Cytoplasm</keyword>
<dbReference type="EMBL" id="BOQM01000014">
    <property type="protein sequence ID" value="GIM85293.1"/>
    <property type="molecule type" value="Genomic_DNA"/>
</dbReference>
<dbReference type="InterPro" id="IPR030960">
    <property type="entry name" value="DHQS/DOIS_N"/>
</dbReference>
<evidence type="ECO:0000256" key="3">
    <source>
        <dbReference type="ARBA" id="ARBA00004661"/>
    </source>
</evidence>
<feature type="domain" description="3-dehydroquinate synthase N-terminal" evidence="11">
    <location>
        <begin position="105"/>
        <end position="216"/>
    </location>
</feature>
<dbReference type="UniPathway" id="UPA00053">
    <property type="reaction ID" value="UER00085"/>
</dbReference>
<name>A0A542XTT3_SALAC</name>
<feature type="binding site" evidence="9">
    <location>
        <position position="189"/>
    </location>
    <ligand>
        <name>NAD(+)</name>
        <dbReference type="ChEBI" id="CHEBI:57540"/>
    </ligand>
</feature>
<comment type="pathway">
    <text evidence="3 9">Metabolic intermediate biosynthesis; chorismate biosynthesis; chorismate from D-erythrose 4-phosphate and phosphoenolpyruvate: step 2/7.</text>
</comment>
<proteinExistence type="inferred from homology"/>
<evidence type="ECO:0000256" key="9">
    <source>
        <dbReference type="HAMAP-Rule" id="MF_00110"/>
    </source>
</evidence>
<feature type="binding site" evidence="9">
    <location>
        <begin position="167"/>
        <end position="168"/>
    </location>
    <ligand>
        <name>NAD(+)</name>
        <dbReference type="ChEBI" id="CHEBI:57540"/>
    </ligand>
</feature>
<dbReference type="HAMAP" id="MF_00110">
    <property type="entry name" value="DHQ_synthase"/>
    <property type="match status" value="1"/>
</dbReference>
<dbReference type="PANTHER" id="PTHR43622:SF7">
    <property type="entry name" value="3-DEHYDROQUINATE SYNTHASE, CHLOROPLASTIC"/>
    <property type="match status" value="1"/>
</dbReference>
<keyword evidence="5 9" id="KW-0028">Amino-acid biosynthesis</keyword>
<dbReference type="NCBIfam" id="TIGR01357">
    <property type="entry name" value="aroB"/>
    <property type="match status" value="1"/>
</dbReference>
<evidence type="ECO:0000313" key="16">
    <source>
        <dbReference type="Proteomes" id="UP000677457"/>
    </source>
</evidence>
<comment type="similarity">
    <text evidence="9">Belongs to the sugar phosphate cyclases superfamily. Dehydroquinate synthase family.</text>
</comment>
<feature type="binding site" evidence="9">
    <location>
        <begin position="207"/>
        <end position="210"/>
    </location>
    <ligand>
        <name>NAD(+)</name>
        <dbReference type="ChEBI" id="CHEBI:57540"/>
    </ligand>
</feature>
<feature type="binding site" evidence="9">
    <location>
        <begin position="109"/>
        <end position="114"/>
    </location>
    <ligand>
        <name>NAD(+)</name>
        <dbReference type="ChEBI" id="CHEBI:57540"/>
    </ligand>
</feature>
<dbReference type="Pfam" id="PF01761">
    <property type="entry name" value="DHQ_synthase"/>
    <property type="match status" value="1"/>
</dbReference>
<dbReference type="Proteomes" id="UP000315983">
    <property type="component" value="Unassembled WGS sequence"/>
</dbReference>
<evidence type="ECO:0000256" key="6">
    <source>
        <dbReference type="ARBA" id="ARBA00023027"/>
    </source>
</evidence>
<evidence type="ECO:0000259" key="12">
    <source>
        <dbReference type="Pfam" id="PF24621"/>
    </source>
</evidence>
<evidence type="ECO:0000256" key="8">
    <source>
        <dbReference type="ARBA" id="ARBA00023239"/>
    </source>
</evidence>
<dbReference type="AlphaFoldDB" id="A0A542XTT3"/>
<dbReference type="SUPFAM" id="SSF56796">
    <property type="entry name" value="Dehydroquinate synthase-like"/>
    <property type="match status" value="1"/>
</dbReference>
<dbReference type="InterPro" id="IPR016037">
    <property type="entry name" value="DHQ_synth_AroB"/>
</dbReference>
<feature type="binding site" evidence="9">
    <location>
        <position position="222"/>
    </location>
    <ligand>
        <name>Zn(2+)</name>
        <dbReference type="ChEBI" id="CHEBI:29105"/>
    </ligand>
</feature>
<dbReference type="GO" id="GO:0003856">
    <property type="term" value="F:3-dehydroquinate synthase activity"/>
    <property type="evidence" value="ECO:0007669"/>
    <property type="project" value="UniProtKB-UniRule"/>
</dbReference>
<feature type="domain" description="3-dehydroquinate synthase C-terminal" evidence="12">
    <location>
        <begin position="219"/>
        <end position="361"/>
    </location>
</feature>
<keyword evidence="9" id="KW-0170">Cobalt</keyword>
<evidence type="ECO:0000256" key="10">
    <source>
        <dbReference type="SAM" id="MobiDB-lite"/>
    </source>
</evidence>
<dbReference type="GO" id="GO:0005737">
    <property type="term" value="C:cytoplasm"/>
    <property type="evidence" value="ECO:0007669"/>
    <property type="project" value="UniProtKB-SubCell"/>
</dbReference>
<keyword evidence="6 9" id="KW-0520">NAD</keyword>
<dbReference type="EMBL" id="VFOL01000001">
    <property type="protein sequence ID" value="TQL39251.1"/>
    <property type="molecule type" value="Genomic_DNA"/>
</dbReference>
<feature type="binding site" evidence="9">
    <location>
        <position position="180"/>
    </location>
    <ligand>
        <name>NAD(+)</name>
        <dbReference type="ChEBI" id="CHEBI:57540"/>
    </ligand>
</feature>
<feature type="binding site" evidence="9">
    <location>
        <begin position="143"/>
        <end position="147"/>
    </location>
    <ligand>
        <name>NAD(+)</name>
        <dbReference type="ChEBI" id="CHEBI:57540"/>
    </ligand>
</feature>
<organism evidence="14 15">
    <name type="scientific">Salinispora arenicola</name>
    <dbReference type="NCBI Taxonomy" id="168697"/>
    <lineage>
        <taxon>Bacteria</taxon>
        <taxon>Bacillati</taxon>
        <taxon>Actinomycetota</taxon>
        <taxon>Actinomycetes</taxon>
        <taxon>Micromonosporales</taxon>
        <taxon>Micromonosporaceae</taxon>
        <taxon>Salinispora</taxon>
    </lineage>
</organism>
<evidence type="ECO:0000256" key="7">
    <source>
        <dbReference type="ARBA" id="ARBA00023141"/>
    </source>
</evidence>
<dbReference type="Gene3D" id="3.40.50.1970">
    <property type="match status" value="1"/>
</dbReference>
<accession>A0A542XTT3</accession>
<reference evidence="14 15" key="1">
    <citation type="submission" date="2019-06" db="EMBL/GenBank/DDBJ databases">
        <title>Sequencing the genomes of 1000 actinobacteria strains.</title>
        <authorList>
            <person name="Klenk H.-P."/>
        </authorList>
    </citation>
    <scope>NUCLEOTIDE SEQUENCE [LARGE SCALE GENOMIC DNA]</scope>
    <source>
        <strain evidence="14 15">DSM 44819</strain>
    </source>
</reference>
<protein>
    <recommendedName>
        <fullName evidence="4 9">3-dehydroquinate synthase</fullName>
        <shortName evidence="9">DHQS</shortName>
        <ecNumber evidence="4 9">4.2.3.4</ecNumber>
    </recommendedName>
</protein>
<dbReference type="PANTHER" id="PTHR43622">
    <property type="entry name" value="3-DEHYDROQUINATE SYNTHASE"/>
    <property type="match status" value="1"/>
</dbReference>
<keyword evidence="16" id="KW-1185">Reference proteome</keyword>
<comment type="subcellular location">
    <subcellularLocation>
        <location evidence="9">Cytoplasm</location>
    </subcellularLocation>
</comment>
<dbReference type="Pfam" id="PF24621">
    <property type="entry name" value="DHQS_C"/>
    <property type="match status" value="1"/>
</dbReference>
<dbReference type="EC" id="4.2.3.4" evidence="4 9"/>
<keyword evidence="9" id="KW-0547">Nucleotide-binding</keyword>
<keyword evidence="7 9" id="KW-0057">Aromatic amino acid biosynthesis</keyword>
<dbReference type="InterPro" id="IPR056179">
    <property type="entry name" value="DHQS_C"/>
</dbReference>
<feature type="binding site" evidence="9">
    <location>
        <position position="285"/>
    </location>
    <ligand>
        <name>Zn(2+)</name>
        <dbReference type="ChEBI" id="CHEBI:29105"/>
    </ligand>
</feature>
<keyword evidence="8 9" id="KW-0456">Lyase</keyword>
<comment type="function">
    <text evidence="9">Catalyzes the conversion of 3-deoxy-D-arabino-heptulosonate 7-phosphate (DAHP) to dehydroquinate (DHQ).</text>
</comment>
<evidence type="ECO:0000313" key="13">
    <source>
        <dbReference type="EMBL" id="GIM85293.1"/>
    </source>
</evidence>
<comment type="caution">
    <text evidence="14">The sequence shown here is derived from an EMBL/GenBank/DDBJ whole genome shotgun (WGS) entry which is preliminary data.</text>
</comment>
<dbReference type="GO" id="GO:0000166">
    <property type="term" value="F:nucleotide binding"/>
    <property type="evidence" value="ECO:0007669"/>
    <property type="project" value="UniProtKB-KW"/>
</dbReference>
<keyword evidence="9" id="KW-0862">Zinc</keyword>
<dbReference type="GO" id="GO:0008652">
    <property type="term" value="P:amino acid biosynthetic process"/>
    <property type="evidence" value="ECO:0007669"/>
    <property type="project" value="UniProtKB-KW"/>
</dbReference>
<comment type="cofactor">
    <cofactor evidence="2 9">
        <name>NAD(+)</name>
        <dbReference type="ChEBI" id="CHEBI:57540"/>
    </cofactor>
</comment>
<gene>
    <name evidence="9" type="primary">aroB</name>
    <name evidence="13" type="synonym">aroB_1</name>
    <name evidence="14" type="ORF">FB564_4501</name>
    <name evidence="13" type="ORF">Sar04_21680</name>
</gene>
<evidence type="ECO:0000256" key="1">
    <source>
        <dbReference type="ARBA" id="ARBA00001393"/>
    </source>
</evidence>
<feature type="region of interest" description="Disordered" evidence="10">
    <location>
        <begin position="1"/>
        <end position="22"/>
    </location>
</feature>